<reference evidence="6" key="1">
    <citation type="submission" date="2016-10" db="EMBL/GenBank/DDBJ databases">
        <authorList>
            <person name="de Groot N.N."/>
        </authorList>
    </citation>
    <scope>NUCLEOTIDE SEQUENCE</scope>
</reference>
<name>A0A1W1BYX2_9ZZZZ</name>
<protein>
    <recommendedName>
        <fullName evidence="7">Steroid 5-alpha reductase C-terminal domain-containing protein</fullName>
    </recommendedName>
</protein>
<feature type="transmembrane region" description="Helical" evidence="5">
    <location>
        <begin position="43"/>
        <end position="64"/>
    </location>
</feature>
<dbReference type="EMBL" id="FPHF01000045">
    <property type="protein sequence ID" value="SFV58684.1"/>
    <property type="molecule type" value="Genomic_DNA"/>
</dbReference>
<evidence type="ECO:0000313" key="6">
    <source>
        <dbReference type="EMBL" id="SFV58684.1"/>
    </source>
</evidence>
<dbReference type="GO" id="GO:0012505">
    <property type="term" value="C:endomembrane system"/>
    <property type="evidence" value="ECO:0007669"/>
    <property type="project" value="UniProtKB-SubCell"/>
</dbReference>
<feature type="transmembrane region" description="Helical" evidence="5">
    <location>
        <begin position="84"/>
        <end position="105"/>
    </location>
</feature>
<gene>
    <name evidence="6" type="ORF">MNB_SM-4-1641</name>
</gene>
<evidence type="ECO:0000256" key="1">
    <source>
        <dbReference type="ARBA" id="ARBA00004127"/>
    </source>
</evidence>
<evidence type="ECO:0008006" key="7">
    <source>
        <dbReference type="Google" id="ProtNLM"/>
    </source>
</evidence>
<feature type="transmembrane region" description="Helical" evidence="5">
    <location>
        <begin position="172"/>
        <end position="199"/>
    </location>
</feature>
<sequence>MSKIFEYQFWHFCALVISITVFIFLAKYVEFFSVGSLYGINTLYWLALALFFPLAHQLYVAIVWRLELYKNYFSSRFGWKKSFLIYRLGFSALFGSRLIFIIFLAYANRGTLKVEPFWVYFLVAFIMPIVAYLFYSVKRYFTFGRAYGIDHFDKNYNVPYVKQGIFRFTNNGMYVFGLLILYIPALLLFSKVALVVALFNHLYIWVHYYATEKPDMKEIYGSTP</sequence>
<feature type="transmembrane region" description="Helical" evidence="5">
    <location>
        <begin position="117"/>
        <end position="135"/>
    </location>
</feature>
<evidence type="ECO:0000256" key="3">
    <source>
        <dbReference type="ARBA" id="ARBA00022989"/>
    </source>
</evidence>
<accession>A0A1W1BYX2</accession>
<dbReference type="InterPro" id="IPR007318">
    <property type="entry name" value="Phopholipid_MeTrfase"/>
</dbReference>
<dbReference type="AlphaFoldDB" id="A0A1W1BYX2"/>
<proteinExistence type="predicted"/>
<evidence type="ECO:0000256" key="4">
    <source>
        <dbReference type="ARBA" id="ARBA00023136"/>
    </source>
</evidence>
<evidence type="ECO:0000256" key="2">
    <source>
        <dbReference type="ARBA" id="ARBA00022692"/>
    </source>
</evidence>
<organism evidence="6">
    <name type="scientific">hydrothermal vent metagenome</name>
    <dbReference type="NCBI Taxonomy" id="652676"/>
    <lineage>
        <taxon>unclassified sequences</taxon>
        <taxon>metagenomes</taxon>
        <taxon>ecological metagenomes</taxon>
    </lineage>
</organism>
<dbReference type="Pfam" id="PF04191">
    <property type="entry name" value="PEMT"/>
    <property type="match status" value="1"/>
</dbReference>
<keyword evidence="2 5" id="KW-0812">Transmembrane</keyword>
<keyword evidence="3 5" id="KW-1133">Transmembrane helix</keyword>
<evidence type="ECO:0000256" key="5">
    <source>
        <dbReference type="SAM" id="Phobius"/>
    </source>
</evidence>
<feature type="transmembrane region" description="Helical" evidence="5">
    <location>
        <begin position="12"/>
        <end position="31"/>
    </location>
</feature>
<keyword evidence="4 5" id="KW-0472">Membrane</keyword>
<comment type="subcellular location">
    <subcellularLocation>
        <location evidence="1">Endomembrane system</location>
        <topology evidence="1">Multi-pass membrane protein</topology>
    </subcellularLocation>
</comment>